<dbReference type="RefSeq" id="WP_186965970.1">
    <property type="nucleotide sequence ID" value="NZ_JACOOE010000001.1"/>
</dbReference>
<comment type="caution">
    <text evidence="10">The sequence shown here is derived from an EMBL/GenBank/DDBJ whole genome shotgun (WGS) entry which is preliminary data.</text>
</comment>
<evidence type="ECO:0000256" key="7">
    <source>
        <dbReference type="PROSITE-ProRule" id="PRU01360"/>
    </source>
</evidence>
<dbReference type="InterPro" id="IPR039426">
    <property type="entry name" value="TonB-dep_rcpt-like"/>
</dbReference>
<sequence length="1057" mass="117388">MNKIKYIFLLLACVFALSANAQKFNKKIRTLKVKKRIEYKEKVSGTVVEAATGNPVNGIRVTVSDISAAMTDETGKFSIKVPSYDVELLISGPGYQQKRVALKGRNEVNIRIYDETHKSVFGNVTTPLGEVAGSHLTTSVVQLDGDNSLNPSTSGETLLQGTVAGLNVISRSGMENAGMNMFMRGFNSIYANNQPLLIIDGMVIENISAGTSLINGYLSTPFCDIDVKDIDRITVLKDATTLYGVKGANGAIVVETKRGKDPETRITAQAVMGMNMKPGSIPMLDAAQSKRYLMDVYQSRGYSSSDIQKLPFINNERPVQQAWGYEGNPDFYRYNKSTDWQDELFVEGLKNNYSIGVTGGDDVAVYALSLGYLQNEGVVKGTDFNRFSARINTDITFSQKFMVQTNMNFVYGKKNLMQEGNATPLNPIYSSLVKSPFMSSYVYNEQDQLSPNYEDTDLFGMANPAAVTGSVQQENSNYGFTANIHVKYNIWKNLTLSTRFGLRLTKAKESIFHPGQGIPYDELPTALVTNEMQYHTERIFSLFDETRANYLFKFGPEHQLDATVGLRYATNKAEDDWTKAYNSSSDEFKSLQSGLDALRQMGGALGTWNWFSIYGNAAYSLKNRYFVNATLSTDASSRYGQNVGFFRLFPAVSAAWVLSSEKFMKELSWIDLLKIRAGYSVAGNDDIGNYTGSRYYTSQNLMGNYGLVRGNLVNLNLKPERVGKLNIGLDVALMNERLSLSADVYRSKVKDMLTYSSVTPFSGYSTYVDNGGEMRNIGVDVAVNARLLNTASLKWDLGITASYYKNKVTRLKGESYQTEIAGGTVLTEVGKPLGVFYGYRTNGVYSTETEAQTDGLNVRSGLKDLPFGAGDMRFVNMNGDEYIDEEDRTVIGDPNPDVYGGLNTRILWKNFTLSAQFTYSVGNDIYNYTRQTLEAMSGMENQTKAVMNRWRMDGQAASMPKATYGDPMQNSRFSDRWIEDGSFLKFKNLTLAYDVPIKKGIVTGLQVYAVAENLCTWTAYKGYDPESSISTSPLSYGIDSFTIPQARTFYIGLKLGL</sequence>
<feature type="signal peptide" evidence="8">
    <location>
        <begin position="1"/>
        <end position="21"/>
    </location>
</feature>
<name>A0ABR7C5K6_9BACE</name>
<keyword evidence="11" id="KW-1185">Reference proteome</keyword>
<dbReference type="Gene3D" id="2.60.40.1120">
    <property type="entry name" value="Carboxypeptidase-like, regulatory domain"/>
    <property type="match status" value="1"/>
</dbReference>
<dbReference type="Gene3D" id="2.170.130.10">
    <property type="entry name" value="TonB-dependent receptor, plug domain"/>
    <property type="match status" value="1"/>
</dbReference>
<evidence type="ECO:0000256" key="1">
    <source>
        <dbReference type="ARBA" id="ARBA00004571"/>
    </source>
</evidence>
<dbReference type="NCBIfam" id="TIGR04056">
    <property type="entry name" value="OMP_RagA_SusC"/>
    <property type="match status" value="1"/>
</dbReference>
<evidence type="ECO:0000313" key="11">
    <source>
        <dbReference type="Proteomes" id="UP000600600"/>
    </source>
</evidence>
<dbReference type="Pfam" id="PF07715">
    <property type="entry name" value="Plug"/>
    <property type="match status" value="1"/>
</dbReference>
<dbReference type="InterPro" id="IPR037066">
    <property type="entry name" value="Plug_dom_sf"/>
</dbReference>
<organism evidence="10 11">
    <name type="scientific">Bacteroides difficilis</name>
    <dbReference type="NCBI Taxonomy" id="2763021"/>
    <lineage>
        <taxon>Bacteria</taxon>
        <taxon>Pseudomonadati</taxon>
        <taxon>Bacteroidota</taxon>
        <taxon>Bacteroidia</taxon>
        <taxon>Bacteroidales</taxon>
        <taxon>Bacteroidaceae</taxon>
        <taxon>Bacteroides</taxon>
    </lineage>
</organism>
<keyword evidence="6 7" id="KW-0998">Cell outer membrane</keyword>
<accession>A0ABR7C5K6</accession>
<dbReference type="InterPro" id="IPR023996">
    <property type="entry name" value="TonB-dep_OMP_SusC/RagA"/>
</dbReference>
<evidence type="ECO:0000313" key="10">
    <source>
        <dbReference type="EMBL" id="MBC5603084.1"/>
    </source>
</evidence>
<evidence type="ECO:0000256" key="5">
    <source>
        <dbReference type="ARBA" id="ARBA00023136"/>
    </source>
</evidence>
<comment type="similarity">
    <text evidence="7">Belongs to the TonB-dependent receptor family.</text>
</comment>
<evidence type="ECO:0000256" key="6">
    <source>
        <dbReference type="ARBA" id="ARBA00023237"/>
    </source>
</evidence>
<evidence type="ECO:0000256" key="3">
    <source>
        <dbReference type="ARBA" id="ARBA00022452"/>
    </source>
</evidence>
<keyword evidence="8" id="KW-0732">Signal</keyword>
<keyword evidence="2 7" id="KW-0813">Transport</keyword>
<evidence type="ECO:0000256" key="2">
    <source>
        <dbReference type="ARBA" id="ARBA00022448"/>
    </source>
</evidence>
<reference evidence="10 11" key="1">
    <citation type="submission" date="2020-08" db="EMBL/GenBank/DDBJ databases">
        <title>Genome public.</title>
        <authorList>
            <person name="Liu C."/>
            <person name="Sun Q."/>
        </authorList>
    </citation>
    <scope>NUCLEOTIDE SEQUENCE [LARGE SCALE GENOMIC DNA]</scope>
    <source>
        <strain evidence="10 11">M27</strain>
    </source>
</reference>
<dbReference type="SUPFAM" id="SSF56935">
    <property type="entry name" value="Porins"/>
    <property type="match status" value="1"/>
</dbReference>
<dbReference type="SUPFAM" id="SSF49464">
    <property type="entry name" value="Carboxypeptidase regulatory domain-like"/>
    <property type="match status" value="1"/>
</dbReference>
<dbReference type="EMBL" id="JACOOE010000001">
    <property type="protein sequence ID" value="MBC5603084.1"/>
    <property type="molecule type" value="Genomic_DNA"/>
</dbReference>
<dbReference type="Gene3D" id="2.40.170.20">
    <property type="entry name" value="TonB-dependent receptor, beta-barrel domain"/>
    <property type="match status" value="1"/>
</dbReference>
<dbReference type="InterPro" id="IPR012910">
    <property type="entry name" value="Plug_dom"/>
</dbReference>
<evidence type="ECO:0000256" key="4">
    <source>
        <dbReference type="ARBA" id="ARBA00022692"/>
    </source>
</evidence>
<dbReference type="InterPro" id="IPR008969">
    <property type="entry name" value="CarboxyPept-like_regulatory"/>
</dbReference>
<protein>
    <submittedName>
        <fullName evidence="10">SusC/RagA family TonB-linked outer membrane protein</fullName>
    </submittedName>
</protein>
<keyword evidence="5 7" id="KW-0472">Membrane</keyword>
<keyword evidence="3 7" id="KW-1134">Transmembrane beta strand</keyword>
<feature type="chain" id="PRO_5047091328" evidence="8">
    <location>
        <begin position="22"/>
        <end position="1057"/>
    </location>
</feature>
<comment type="subcellular location">
    <subcellularLocation>
        <location evidence="1 7">Cell outer membrane</location>
        <topology evidence="1 7">Multi-pass membrane protein</topology>
    </subcellularLocation>
</comment>
<evidence type="ECO:0000259" key="9">
    <source>
        <dbReference type="Pfam" id="PF07715"/>
    </source>
</evidence>
<evidence type="ECO:0000256" key="8">
    <source>
        <dbReference type="SAM" id="SignalP"/>
    </source>
</evidence>
<dbReference type="InterPro" id="IPR036942">
    <property type="entry name" value="Beta-barrel_TonB_sf"/>
</dbReference>
<feature type="domain" description="TonB-dependent receptor plug" evidence="9">
    <location>
        <begin position="151"/>
        <end position="251"/>
    </location>
</feature>
<dbReference type="Proteomes" id="UP000600600">
    <property type="component" value="Unassembled WGS sequence"/>
</dbReference>
<dbReference type="PROSITE" id="PS52016">
    <property type="entry name" value="TONB_DEPENDENT_REC_3"/>
    <property type="match status" value="1"/>
</dbReference>
<proteinExistence type="inferred from homology"/>
<gene>
    <name evidence="10" type="ORF">H8S67_00115</name>
</gene>
<keyword evidence="4 7" id="KW-0812">Transmembrane</keyword>
<dbReference type="Pfam" id="PF13715">
    <property type="entry name" value="CarbopepD_reg_2"/>
    <property type="match status" value="1"/>
</dbReference>